<evidence type="ECO:0000256" key="3">
    <source>
        <dbReference type="PIRSR" id="PIRSR607837-1"/>
    </source>
</evidence>
<dbReference type="Proteomes" id="UP000078454">
    <property type="component" value="Unassembled WGS sequence"/>
</dbReference>
<dbReference type="STRING" id="1850517.A8708_32225"/>
<organism evidence="4 5">
    <name type="scientific">Paenibacillus oryzisoli</name>
    <dbReference type="NCBI Taxonomy" id="1850517"/>
    <lineage>
        <taxon>Bacteria</taxon>
        <taxon>Bacillati</taxon>
        <taxon>Bacillota</taxon>
        <taxon>Bacilli</taxon>
        <taxon>Bacillales</taxon>
        <taxon>Paenibacillaceae</taxon>
        <taxon>Paenibacillus</taxon>
    </lineage>
</organism>
<protein>
    <recommendedName>
        <fullName evidence="6">Damage-inducible protein DinB</fullName>
    </recommendedName>
</protein>
<evidence type="ECO:0000313" key="5">
    <source>
        <dbReference type="Proteomes" id="UP000078454"/>
    </source>
</evidence>
<dbReference type="Gene3D" id="1.20.120.450">
    <property type="entry name" value="dinb family like domain"/>
    <property type="match status" value="1"/>
</dbReference>
<name>A0A198AAW5_9BACL</name>
<dbReference type="AlphaFoldDB" id="A0A198AAW5"/>
<dbReference type="InterPro" id="IPR034660">
    <property type="entry name" value="DinB/YfiT-like"/>
</dbReference>
<evidence type="ECO:0000313" key="4">
    <source>
        <dbReference type="EMBL" id="OAS18201.1"/>
    </source>
</evidence>
<feature type="binding site" evidence="3">
    <location>
        <position position="131"/>
    </location>
    <ligand>
        <name>a divalent metal cation</name>
        <dbReference type="ChEBI" id="CHEBI:60240"/>
    </ligand>
</feature>
<evidence type="ECO:0008006" key="6">
    <source>
        <dbReference type="Google" id="ProtNLM"/>
    </source>
</evidence>
<gene>
    <name evidence="4" type="ORF">A8708_32225</name>
</gene>
<comment type="similarity">
    <text evidence="1">Belongs to the DinB family.</text>
</comment>
<dbReference type="SUPFAM" id="SSF109854">
    <property type="entry name" value="DinB/YfiT-like putative metalloenzymes"/>
    <property type="match status" value="1"/>
</dbReference>
<comment type="caution">
    <text evidence="4">The sequence shown here is derived from an EMBL/GenBank/DDBJ whole genome shotgun (WGS) entry which is preliminary data.</text>
</comment>
<keyword evidence="2 3" id="KW-0479">Metal-binding</keyword>
<reference evidence="4 5" key="1">
    <citation type="submission" date="2016-05" db="EMBL/GenBank/DDBJ databases">
        <title>Paenibacillus sp. 1ZS3-15 nov., isolated from the rhizosphere soil.</title>
        <authorList>
            <person name="Zhang X.X."/>
            <person name="Zhang J."/>
        </authorList>
    </citation>
    <scope>NUCLEOTIDE SEQUENCE [LARGE SCALE GENOMIC DNA]</scope>
    <source>
        <strain evidence="4 5">1ZS3-15</strain>
    </source>
</reference>
<proteinExistence type="inferred from homology"/>
<keyword evidence="5" id="KW-1185">Reference proteome</keyword>
<accession>A0A198AAW5</accession>
<evidence type="ECO:0000256" key="1">
    <source>
        <dbReference type="ARBA" id="ARBA00008635"/>
    </source>
</evidence>
<feature type="binding site" evidence="3">
    <location>
        <position position="127"/>
    </location>
    <ligand>
        <name>a divalent metal cation</name>
        <dbReference type="ChEBI" id="CHEBI:60240"/>
    </ligand>
</feature>
<dbReference type="Pfam" id="PF05163">
    <property type="entry name" value="DinB"/>
    <property type="match status" value="1"/>
</dbReference>
<sequence>MIKMIEDFVTEYTREAQGTQRVMDVLTDASLAQKITPELRSLGQIAWHIATTVHEMLSRTGLTFPAPEGEELAPASARTIADTYRTSAAAAIEAIQSQWTDAKLFETSDMYGDQWPNGLTLRVLISHEIHHRGEMIVLMRQAGLRVPDIYGPTRESWVAMGMQPLV</sequence>
<dbReference type="InterPro" id="IPR007837">
    <property type="entry name" value="DinB"/>
</dbReference>
<dbReference type="GO" id="GO:0046872">
    <property type="term" value="F:metal ion binding"/>
    <property type="evidence" value="ECO:0007669"/>
    <property type="project" value="UniProtKB-KW"/>
</dbReference>
<feature type="binding site" evidence="3">
    <location>
        <position position="48"/>
    </location>
    <ligand>
        <name>a divalent metal cation</name>
        <dbReference type="ChEBI" id="CHEBI:60240"/>
    </ligand>
</feature>
<dbReference type="EMBL" id="LYPB01000067">
    <property type="protein sequence ID" value="OAS18201.1"/>
    <property type="molecule type" value="Genomic_DNA"/>
</dbReference>
<dbReference type="OrthoDB" id="119432at2"/>
<dbReference type="RefSeq" id="WP_068664602.1">
    <property type="nucleotide sequence ID" value="NZ_LYPB01000067.1"/>
</dbReference>
<evidence type="ECO:0000256" key="2">
    <source>
        <dbReference type="ARBA" id="ARBA00022723"/>
    </source>
</evidence>